<comment type="subcellular location">
    <subcellularLocation>
        <location evidence="1">Cytoplasm</location>
    </subcellularLocation>
</comment>
<evidence type="ECO:0000256" key="1">
    <source>
        <dbReference type="ARBA" id="ARBA00004496"/>
    </source>
</evidence>
<gene>
    <name evidence="7" type="ORF">A2782_00475</name>
</gene>
<evidence type="ECO:0000256" key="2">
    <source>
        <dbReference type="ARBA" id="ARBA00011738"/>
    </source>
</evidence>
<dbReference type="GO" id="GO:0046872">
    <property type="term" value="F:metal ion binding"/>
    <property type="evidence" value="ECO:0007669"/>
    <property type="project" value="UniProtKB-KW"/>
</dbReference>
<organism evidence="7 8">
    <name type="scientific">Candidatus Blackburnbacteria bacterium RIFCSPHIGHO2_01_FULL_43_15b</name>
    <dbReference type="NCBI Taxonomy" id="1797513"/>
    <lineage>
        <taxon>Bacteria</taxon>
        <taxon>Candidatus Blackburniibacteriota</taxon>
    </lineage>
</organism>
<evidence type="ECO:0000313" key="7">
    <source>
        <dbReference type="EMBL" id="OGY08239.1"/>
    </source>
</evidence>
<dbReference type="AlphaFoldDB" id="A0A1G1UYL8"/>
<dbReference type="GO" id="GO:0045892">
    <property type="term" value="P:negative regulation of DNA-templated transcription"/>
    <property type="evidence" value="ECO:0007669"/>
    <property type="project" value="UniProtKB-ARBA"/>
</dbReference>
<evidence type="ECO:0000313" key="8">
    <source>
        <dbReference type="Proteomes" id="UP000177967"/>
    </source>
</evidence>
<name>A0A1G1UYL8_9BACT</name>
<dbReference type="InterPro" id="IPR038390">
    <property type="entry name" value="Metal_Tscrpt_repr_sf"/>
</dbReference>
<protein>
    <recommendedName>
        <fullName evidence="5">Copper-sensing transcriptional repressor CsoR</fullName>
    </recommendedName>
    <alternativeName>
        <fullName evidence="6">Copper-sensitive operon repressor</fullName>
    </alternativeName>
</protein>
<reference evidence="7 8" key="1">
    <citation type="journal article" date="2016" name="Nat. Commun.">
        <title>Thousands of microbial genomes shed light on interconnected biogeochemical processes in an aquifer system.</title>
        <authorList>
            <person name="Anantharaman K."/>
            <person name="Brown C.T."/>
            <person name="Hug L.A."/>
            <person name="Sharon I."/>
            <person name="Castelle C.J."/>
            <person name="Probst A.J."/>
            <person name="Thomas B.C."/>
            <person name="Singh A."/>
            <person name="Wilkins M.J."/>
            <person name="Karaoz U."/>
            <person name="Brodie E.L."/>
            <person name="Williams K.H."/>
            <person name="Hubbard S.S."/>
            <person name="Banfield J.F."/>
        </authorList>
    </citation>
    <scope>NUCLEOTIDE SEQUENCE [LARGE SCALE GENOMIC DNA]</scope>
</reference>
<accession>A0A1G1UYL8</accession>
<dbReference type="InterPro" id="IPR003735">
    <property type="entry name" value="Metal_Tscrpt_repr"/>
</dbReference>
<keyword evidence="3" id="KW-0963">Cytoplasm</keyword>
<proteinExistence type="predicted"/>
<evidence type="ECO:0000256" key="5">
    <source>
        <dbReference type="ARBA" id="ARBA00039938"/>
    </source>
</evidence>
<evidence type="ECO:0000256" key="6">
    <source>
        <dbReference type="ARBA" id="ARBA00041544"/>
    </source>
</evidence>
<dbReference type="PANTHER" id="PTHR33677">
    <property type="entry name" value="TRANSCRIPTIONAL REPRESSOR FRMR-RELATED"/>
    <property type="match status" value="1"/>
</dbReference>
<dbReference type="PANTHER" id="PTHR33677:SF4">
    <property type="entry name" value="COPPER-SENSING TRANSCRIPTIONAL REPRESSOR CSOR"/>
    <property type="match status" value="1"/>
</dbReference>
<dbReference type="EMBL" id="MHBW01000030">
    <property type="protein sequence ID" value="OGY08239.1"/>
    <property type="molecule type" value="Genomic_DNA"/>
</dbReference>
<dbReference type="Gene3D" id="1.20.58.1000">
    <property type="entry name" value="Metal-sensitive repressor, helix protomer"/>
    <property type="match status" value="1"/>
</dbReference>
<dbReference type="GO" id="GO:0003677">
    <property type="term" value="F:DNA binding"/>
    <property type="evidence" value="ECO:0007669"/>
    <property type="project" value="InterPro"/>
</dbReference>
<comment type="caution">
    <text evidence="7">The sequence shown here is derived from an EMBL/GenBank/DDBJ whole genome shotgun (WGS) entry which is preliminary data.</text>
</comment>
<sequence>MYAAMTYRPKNLEERTLHRLKIARGHLDKVIKMVESQEYCIDVINQSQAVQAALKEIDSLLLENHLVNCVAKDIHDGHGKNSLEEVMKVFKRAS</sequence>
<keyword evidence="4" id="KW-0479">Metal-binding</keyword>
<comment type="subunit">
    <text evidence="2">Homodimer.</text>
</comment>
<dbReference type="Proteomes" id="UP000177967">
    <property type="component" value="Unassembled WGS sequence"/>
</dbReference>
<evidence type="ECO:0000256" key="3">
    <source>
        <dbReference type="ARBA" id="ARBA00022490"/>
    </source>
</evidence>
<dbReference type="GO" id="GO:0005737">
    <property type="term" value="C:cytoplasm"/>
    <property type="evidence" value="ECO:0007669"/>
    <property type="project" value="UniProtKB-SubCell"/>
</dbReference>
<dbReference type="Pfam" id="PF02583">
    <property type="entry name" value="Trns_repr_metal"/>
    <property type="match status" value="1"/>
</dbReference>
<dbReference type="STRING" id="1797513.A2782_00475"/>
<evidence type="ECO:0000256" key="4">
    <source>
        <dbReference type="ARBA" id="ARBA00022723"/>
    </source>
</evidence>